<dbReference type="OrthoDB" id="678019at2"/>
<dbReference type="InterPro" id="IPR013783">
    <property type="entry name" value="Ig-like_fold"/>
</dbReference>
<protein>
    <submittedName>
        <fullName evidence="2">CHU domain-containing protein</fullName>
    </submittedName>
</protein>
<dbReference type="Proteomes" id="UP000323136">
    <property type="component" value="Unassembled WGS sequence"/>
</dbReference>
<dbReference type="SUPFAM" id="SSF49265">
    <property type="entry name" value="Fibronectin type III"/>
    <property type="match status" value="1"/>
</dbReference>
<evidence type="ECO:0000313" key="2">
    <source>
        <dbReference type="EMBL" id="TYP97072.1"/>
    </source>
</evidence>
<comment type="caution">
    <text evidence="2">The sequence shown here is derived from an EMBL/GenBank/DDBJ whole genome shotgun (WGS) entry which is preliminary data.</text>
</comment>
<sequence>MCKHNPLTLKHVLGLFVLLFSSGLFSQELQIPEVVSTTNHSITLDHLCASSGFNNFTVKFSWGVPPHFNADNIFYIDLYDADDNLVGNVGSITNKNFDIFDVTGTFSLPTDTYGTGYRIRIRATSPEMTGPPSEPFEAYYRPDVSLILNGNNQNVVLCGSTPTEISLNTDDTYEYIWYFNDNPIAGETGPTLMVSAPGVYYALIEAGQCSDSYQPSNSVTVSSLDVDDVSIEGDNTVEICADDTYTLVSSVDDASYLYEWYKDGDLIVSADEPTYTTPVGEQFGVYHLEVTVSGCTVSSQEVTIQQQTGANFDFTIDSALTRIKLPCESFVLTVEDNLTSATYTWFKNGAQLGATSNNFNVTAPGEYYVVVTDTSGACPFSKESEVYTVLGVDNLVTVIRTDYDADCTAATTKLSIVGIKASATDGNQYDLSTSQIDSFNFQWFKDGAAVSGATANELNIDSYNDNGAYQLNVSGCSLSSDSEPLSVLLTLDVEIQSSSPSNSVCPGGTIDLSVAIEPGFTYTWYKDDVEITVTDPSTIEVSEIGEYYVTFEGFGCLNTVPSVEIVEFDASVLEVSPSTTAILTPGETTTLTASGADSYEWYNEAGTLLSTNEQLEVNRLGNYTLIGTVGNCTVEKIIQVVEDDGKLMIPNVLSPFNGDGVNDTWELPNRLAFQPNVTVIIYNSRGKEVLNTTDYQNNWPEDNNLKDGAIFYFKVIKDNSLVKAGTISVLE</sequence>
<gene>
    <name evidence="2" type="ORF">C7447_10585</name>
</gene>
<evidence type="ECO:0000313" key="3">
    <source>
        <dbReference type="Proteomes" id="UP000323136"/>
    </source>
</evidence>
<evidence type="ECO:0000259" key="1">
    <source>
        <dbReference type="PROSITE" id="PS50853"/>
    </source>
</evidence>
<name>A0A5S5DQG0_9FLAO</name>
<reference evidence="2 3" key="1">
    <citation type="submission" date="2019-07" db="EMBL/GenBank/DDBJ databases">
        <title>Genomic Encyclopedia of Type Strains, Phase IV (KMG-IV): sequencing the most valuable type-strain genomes for metagenomic binning, comparative biology and taxonomic classification.</title>
        <authorList>
            <person name="Goeker M."/>
        </authorList>
    </citation>
    <scope>NUCLEOTIDE SEQUENCE [LARGE SCALE GENOMIC DNA]</scope>
    <source>
        <strain evidence="2 3">DSM 18961</strain>
    </source>
</reference>
<accession>A0A5S5DQG0</accession>
<organism evidence="2 3">
    <name type="scientific">Tenacibaculum adriaticum</name>
    <dbReference type="NCBI Taxonomy" id="413713"/>
    <lineage>
        <taxon>Bacteria</taxon>
        <taxon>Pseudomonadati</taxon>
        <taxon>Bacteroidota</taxon>
        <taxon>Flavobacteriia</taxon>
        <taxon>Flavobacteriales</taxon>
        <taxon>Flavobacteriaceae</taxon>
        <taxon>Tenacibaculum</taxon>
    </lineage>
</organism>
<feature type="domain" description="Fibronectin type-III" evidence="1">
    <location>
        <begin position="43"/>
        <end position="143"/>
    </location>
</feature>
<dbReference type="InterPro" id="IPR003961">
    <property type="entry name" value="FN3_dom"/>
</dbReference>
<dbReference type="InterPro" id="IPR036116">
    <property type="entry name" value="FN3_sf"/>
</dbReference>
<keyword evidence="3" id="KW-1185">Reference proteome</keyword>
<dbReference type="EMBL" id="VNIA01000005">
    <property type="protein sequence ID" value="TYP97072.1"/>
    <property type="molecule type" value="Genomic_DNA"/>
</dbReference>
<dbReference type="Gene3D" id="2.60.40.10">
    <property type="entry name" value="Immunoglobulins"/>
    <property type="match status" value="3"/>
</dbReference>
<dbReference type="AlphaFoldDB" id="A0A5S5DQG0"/>
<dbReference type="PROSITE" id="PS50853">
    <property type="entry name" value="FN3"/>
    <property type="match status" value="1"/>
</dbReference>
<dbReference type="Pfam" id="PF13585">
    <property type="entry name" value="CHU_C"/>
    <property type="match status" value="1"/>
</dbReference>
<dbReference type="RefSeq" id="WP_148871006.1">
    <property type="nucleotide sequence ID" value="NZ_VNIA01000005.1"/>
</dbReference>
<proteinExistence type="predicted"/>